<name>A0A6A5ZIR5_9PLEO</name>
<dbReference type="EMBL" id="ML977316">
    <property type="protein sequence ID" value="KAF2119036.1"/>
    <property type="molecule type" value="Genomic_DNA"/>
</dbReference>
<evidence type="ECO:0000256" key="2">
    <source>
        <dbReference type="ARBA" id="ARBA00023043"/>
    </source>
</evidence>
<accession>A0A6A5ZIR5</accession>
<dbReference type="OrthoDB" id="3799607at2759"/>
<evidence type="ECO:0000313" key="4">
    <source>
        <dbReference type="Proteomes" id="UP000799770"/>
    </source>
</evidence>
<keyword evidence="4" id="KW-1185">Reference proteome</keyword>
<proteinExistence type="predicted"/>
<dbReference type="AlphaFoldDB" id="A0A6A5ZIR5"/>
<keyword evidence="1" id="KW-0677">Repeat</keyword>
<sequence length="466" mass="51665">MEATTPSNLESATTPQSELLNLPAELFSLVVEHFVLDYGLDRAMNLRYVCRAFDAEVVHSICTLRCLEEPWDNRNRYRHPSLLNRYLCSKAKPGLASRYYITKSINNSVDFILEQFPELDSKREEYTKNLCRCVVQTSRTDDVTSILHRYLETSGHYPTHQTSSRNAALADLEGSINGKGYSFIEHSEGAKLIENAFAAACCIGYAPFIQRYANEIRADTITDFGWPVTAAIVGGHGEILELLMEESCGINETEYPTTLPRNHGPMLRVIALSSKESEARQEYLRRAMLRAVAIGDLEATCDLLNLSRMVHRDIHAGLPFADWAQSKEDAYSGGGLFNAVLFVACYHGQEELASYAIKNDADVNCTPGRSVWGVRGVLPSTRTISSPIETAAGRGNNTVVRLLHKHGATATPTALGEAAKRGWIVVASTLLRAGAKLPYSTAENDALLRNVVERGHMNMVKLLWHK</sequence>
<dbReference type="PANTHER" id="PTHR24166">
    <property type="entry name" value="ROLLING PEBBLES, ISOFORM B"/>
    <property type="match status" value="1"/>
</dbReference>
<dbReference type="InterPro" id="IPR002110">
    <property type="entry name" value="Ankyrin_rpt"/>
</dbReference>
<evidence type="ECO:0000313" key="3">
    <source>
        <dbReference type="EMBL" id="KAF2119036.1"/>
    </source>
</evidence>
<gene>
    <name evidence="3" type="ORF">BDV96DRAFT_596825</name>
</gene>
<evidence type="ECO:0000256" key="1">
    <source>
        <dbReference type="ARBA" id="ARBA00022737"/>
    </source>
</evidence>
<dbReference type="SMART" id="SM00248">
    <property type="entry name" value="ANK"/>
    <property type="match status" value="3"/>
</dbReference>
<dbReference type="PANTHER" id="PTHR24166:SF48">
    <property type="entry name" value="PROTEIN VAPYRIN"/>
    <property type="match status" value="1"/>
</dbReference>
<dbReference type="InterPro" id="IPR036770">
    <property type="entry name" value="Ankyrin_rpt-contain_sf"/>
</dbReference>
<dbReference type="Gene3D" id="1.25.40.20">
    <property type="entry name" value="Ankyrin repeat-containing domain"/>
    <property type="match status" value="1"/>
</dbReference>
<keyword evidence="2" id="KW-0040">ANK repeat</keyword>
<organism evidence="3 4">
    <name type="scientific">Lophiotrema nucula</name>
    <dbReference type="NCBI Taxonomy" id="690887"/>
    <lineage>
        <taxon>Eukaryota</taxon>
        <taxon>Fungi</taxon>
        <taxon>Dikarya</taxon>
        <taxon>Ascomycota</taxon>
        <taxon>Pezizomycotina</taxon>
        <taxon>Dothideomycetes</taxon>
        <taxon>Pleosporomycetidae</taxon>
        <taxon>Pleosporales</taxon>
        <taxon>Lophiotremataceae</taxon>
        <taxon>Lophiotrema</taxon>
    </lineage>
</organism>
<dbReference type="SUPFAM" id="SSF48403">
    <property type="entry name" value="Ankyrin repeat"/>
    <property type="match status" value="1"/>
</dbReference>
<reference evidence="3" key="1">
    <citation type="journal article" date="2020" name="Stud. Mycol.">
        <title>101 Dothideomycetes genomes: a test case for predicting lifestyles and emergence of pathogens.</title>
        <authorList>
            <person name="Haridas S."/>
            <person name="Albert R."/>
            <person name="Binder M."/>
            <person name="Bloem J."/>
            <person name="Labutti K."/>
            <person name="Salamov A."/>
            <person name="Andreopoulos B."/>
            <person name="Baker S."/>
            <person name="Barry K."/>
            <person name="Bills G."/>
            <person name="Bluhm B."/>
            <person name="Cannon C."/>
            <person name="Castanera R."/>
            <person name="Culley D."/>
            <person name="Daum C."/>
            <person name="Ezra D."/>
            <person name="Gonzalez J."/>
            <person name="Henrissat B."/>
            <person name="Kuo A."/>
            <person name="Liang C."/>
            <person name="Lipzen A."/>
            <person name="Lutzoni F."/>
            <person name="Magnuson J."/>
            <person name="Mondo S."/>
            <person name="Nolan M."/>
            <person name="Ohm R."/>
            <person name="Pangilinan J."/>
            <person name="Park H.-J."/>
            <person name="Ramirez L."/>
            <person name="Alfaro M."/>
            <person name="Sun H."/>
            <person name="Tritt A."/>
            <person name="Yoshinaga Y."/>
            <person name="Zwiers L.-H."/>
            <person name="Turgeon B."/>
            <person name="Goodwin S."/>
            <person name="Spatafora J."/>
            <person name="Crous P."/>
            <person name="Grigoriev I."/>
        </authorList>
    </citation>
    <scope>NUCLEOTIDE SEQUENCE</scope>
    <source>
        <strain evidence="3">CBS 627.86</strain>
    </source>
</reference>
<dbReference type="InterPro" id="IPR050889">
    <property type="entry name" value="Dendritic_Spine_Reg/Scaffold"/>
</dbReference>
<protein>
    <submittedName>
        <fullName evidence="3">Uncharacterized protein</fullName>
    </submittedName>
</protein>
<dbReference type="Proteomes" id="UP000799770">
    <property type="component" value="Unassembled WGS sequence"/>
</dbReference>